<dbReference type="GO" id="GO:0006886">
    <property type="term" value="P:intracellular protein transport"/>
    <property type="evidence" value="ECO:0007669"/>
    <property type="project" value="InterPro"/>
</dbReference>
<feature type="region of interest" description="Disordered" evidence="5">
    <location>
        <begin position="947"/>
        <end position="969"/>
    </location>
</feature>
<keyword evidence="3" id="KW-0653">Protein transport</keyword>
<dbReference type="GO" id="GO:0030117">
    <property type="term" value="C:membrane coat"/>
    <property type="evidence" value="ECO:0007669"/>
    <property type="project" value="InterPro"/>
</dbReference>
<dbReference type="AlphaFoldDB" id="A0A0D2UBG8"/>
<comment type="subcellular location">
    <subcellularLocation>
        <location evidence="1">Endomembrane system</location>
    </subcellularLocation>
</comment>
<feature type="region of interest" description="Disordered" evidence="5">
    <location>
        <begin position="878"/>
        <end position="932"/>
    </location>
</feature>
<evidence type="ECO:0000256" key="2">
    <source>
        <dbReference type="ARBA" id="ARBA00022448"/>
    </source>
</evidence>
<dbReference type="InterPro" id="IPR011989">
    <property type="entry name" value="ARM-like"/>
</dbReference>
<dbReference type="OrthoDB" id="29308at2759"/>
<feature type="compositionally biased region" description="Low complexity" evidence="5">
    <location>
        <begin position="912"/>
        <end position="932"/>
    </location>
</feature>
<dbReference type="InterPro" id="IPR002553">
    <property type="entry name" value="Clathrin/coatomer_adapt-like_N"/>
</dbReference>
<dbReference type="STRING" id="595528.A0A0D2UBG8"/>
<feature type="domain" description="Clathrin/coatomer adaptor adaptin-like N-terminal" evidence="6">
    <location>
        <begin position="55"/>
        <end position="585"/>
    </location>
</feature>
<dbReference type="InterPro" id="IPR016024">
    <property type="entry name" value="ARM-type_fold"/>
</dbReference>
<name>A0A0D2UBG8_CAPO3</name>
<feature type="region of interest" description="Disordered" evidence="5">
    <location>
        <begin position="756"/>
        <end position="808"/>
    </location>
</feature>
<feature type="compositionally biased region" description="Polar residues" evidence="5">
    <location>
        <begin position="947"/>
        <end position="963"/>
    </location>
</feature>
<dbReference type="Proteomes" id="UP000008743">
    <property type="component" value="Unassembled WGS sequence"/>
</dbReference>
<evidence type="ECO:0000256" key="4">
    <source>
        <dbReference type="ARBA" id="ARBA00023136"/>
    </source>
</evidence>
<feature type="compositionally biased region" description="Polar residues" evidence="5">
    <location>
        <begin position="834"/>
        <end position="859"/>
    </location>
</feature>
<feature type="compositionally biased region" description="Low complexity" evidence="5">
    <location>
        <begin position="769"/>
        <end position="794"/>
    </location>
</feature>
<evidence type="ECO:0000313" key="8">
    <source>
        <dbReference type="Proteomes" id="UP000008743"/>
    </source>
</evidence>
<dbReference type="Gene3D" id="1.25.10.10">
    <property type="entry name" value="Leucine-rich Repeat Variant"/>
    <property type="match status" value="1"/>
</dbReference>
<keyword evidence="2" id="KW-0813">Transport</keyword>
<dbReference type="PhylomeDB" id="A0A0D2UBG8"/>
<reference evidence="8" key="1">
    <citation type="submission" date="2011-02" db="EMBL/GenBank/DDBJ databases">
        <title>The Genome Sequence of Capsaspora owczarzaki ATCC 30864.</title>
        <authorList>
            <person name="Russ C."/>
            <person name="Cuomo C."/>
            <person name="Burger G."/>
            <person name="Gray M.W."/>
            <person name="Holland P.W.H."/>
            <person name="King N."/>
            <person name="Lang F.B.F."/>
            <person name="Roger A.J."/>
            <person name="Ruiz-Trillo I."/>
            <person name="Young S.K."/>
            <person name="Zeng Q."/>
            <person name="Gargeya S."/>
            <person name="Alvarado L."/>
            <person name="Berlin A."/>
            <person name="Chapman S.B."/>
            <person name="Chen Z."/>
            <person name="Freedman E."/>
            <person name="Gellesch M."/>
            <person name="Goldberg J."/>
            <person name="Griggs A."/>
            <person name="Gujja S."/>
            <person name="Heilman E."/>
            <person name="Heiman D."/>
            <person name="Howarth C."/>
            <person name="Mehta T."/>
            <person name="Neiman D."/>
            <person name="Pearson M."/>
            <person name="Roberts A."/>
            <person name="Saif S."/>
            <person name="Shea T."/>
            <person name="Shenoy N."/>
            <person name="Sisk P."/>
            <person name="Stolte C."/>
            <person name="Sykes S."/>
            <person name="White J."/>
            <person name="Yandava C."/>
            <person name="Haas B."/>
            <person name="Nusbaum C."/>
            <person name="Birren B."/>
        </authorList>
    </citation>
    <scope>NUCLEOTIDE SEQUENCE</scope>
    <source>
        <strain evidence="8">ATCC 30864</strain>
    </source>
</reference>
<gene>
    <name evidence="7" type="ORF">CAOG_003366</name>
</gene>
<sequence>MSGAVISGLLAGGTNVPSASRNFLDLVKSISEAQSKHEEDRIMAREAAQLKGKISKPDVSPRVMREYLVRLIYCEMLGQEVPYGYIHAVKLAQSTSVFEKRVGYLAVSLFLHPEHELMLLLINTLQRDLKSPNWLEVSSALTVVTKLISREMIPAIQSLVEAKLSDAKDTVRKKAVMAMHRFTIVDPTLAPHVIDHLRRALCDKHPSVMGAALHAFCDIAASNPISIKDLIPSFVSILKQTIEHRLGREYDYHSMPAPWIQIPLLQILASLGIDDQRNSEHMYEILSETLRRAEACSHAGYAVVYECMRTITSIYPNMPLIELAAKSAGRFLSAGNNNLRYLGITALAMIVQIAPSFATQHQMVVIECLDDRDETLKRKTLDLLYKMTNPHNVTVIVDKMISYLRSTVDVFLQTDLIARITQLTERYAPDNCWFIQTMNSIFDLGGDLVQPEVAHNLMRLVAEGTDDDAADKELRTYAVNAYAALLDRQRLPDILVHVTSWVLGEYAYQVDGLDRSLIIERLCGWLVREFKETSTRGWIITAITKLVAQTGPPSEHVRQQVEHFLASNSTDVQQRCLEFLALCDQPALMQAMLPVDSSCDDLEVDGSLSFLDKFVAGKLSQGAQRYLRPSERPVEVDPSAALVDLTSGKKASGLNFEPYERVQAPKAGAQSSPAVAALAALAHHGSQQPQLTQAQSALFAGMGGPAAAAATNQPALLIPGAAAPAVASSQPVAPAAPALNSELASSQRKMWSKTGYANKESPMAPPAAAPSASAAPQPTAAAQSHSQPSAVQAPTRHYEPPAPSAEDLRKQQLASALFGGVGASPATTRVVPSKTASGVSSPAAQSTPPISRQASSIAGASTPRNDLLLVDFDNLVLGQPTQPTQQPTQPTQSAMSSMMSAPAKGVTNDMLSFSSSSSSSSSTTGDKAASSSHGLAMFDGLDFQQPTQQAVPQHTTARTSLSSGGLFPAKSSSTAAVSGSVGLGRDLHGDLSLLGPSFATPASAPAPASLGATVPSSMGAAATAKPFVSNTLGQRSMSPLTTLGFDAPPPPAAANSAFSSSLLDSFAAPSTSSNSLEAKREVCADLNLSVAYYKVWKDDELSVVLYLSNKSSNNLADVQTKLDFPSNLQGAIDNASTSLSTDAAIRPGENVRHNVSLRFASPALQMVLGGTVTYRLPNLGPRSLTFQIGLPMSDFLRPLRITTAQFGQRVLQCAVRTQPELMERFRTQLNLHSVEIIGEWNVLWS</sequence>
<proteinExistence type="predicted"/>
<evidence type="ECO:0000313" key="7">
    <source>
        <dbReference type="EMBL" id="KJE92386.1"/>
    </source>
</evidence>
<feature type="region of interest" description="Disordered" evidence="5">
    <location>
        <begin position="822"/>
        <end position="859"/>
    </location>
</feature>
<feature type="compositionally biased region" description="Low complexity" evidence="5">
    <location>
        <begin position="878"/>
        <end position="903"/>
    </location>
</feature>
<evidence type="ECO:0000256" key="5">
    <source>
        <dbReference type="SAM" id="MobiDB-lite"/>
    </source>
</evidence>
<keyword evidence="8" id="KW-1185">Reference proteome</keyword>
<evidence type="ECO:0000259" key="6">
    <source>
        <dbReference type="Pfam" id="PF01602"/>
    </source>
</evidence>
<evidence type="ECO:0000256" key="1">
    <source>
        <dbReference type="ARBA" id="ARBA00004308"/>
    </source>
</evidence>
<dbReference type="eggNOG" id="KOG1062">
    <property type="taxonomic scope" value="Eukaryota"/>
</dbReference>
<dbReference type="GO" id="GO:0012505">
    <property type="term" value="C:endomembrane system"/>
    <property type="evidence" value="ECO:0007669"/>
    <property type="project" value="UniProtKB-SubCell"/>
</dbReference>
<organism evidence="7 8">
    <name type="scientific">Capsaspora owczarzaki (strain ATCC 30864)</name>
    <dbReference type="NCBI Taxonomy" id="595528"/>
    <lineage>
        <taxon>Eukaryota</taxon>
        <taxon>Filasterea</taxon>
        <taxon>Capsaspora</taxon>
    </lineage>
</organism>
<dbReference type="EMBL" id="KE346363">
    <property type="protein sequence ID" value="KJE92386.1"/>
    <property type="molecule type" value="Genomic_DNA"/>
</dbReference>
<accession>A0A0D2UBG8</accession>
<dbReference type="SUPFAM" id="SSF48371">
    <property type="entry name" value="ARM repeat"/>
    <property type="match status" value="1"/>
</dbReference>
<evidence type="ECO:0000256" key="3">
    <source>
        <dbReference type="ARBA" id="ARBA00022927"/>
    </source>
</evidence>
<dbReference type="PANTHER" id="PTHR22780">
    <property type="entry name" value="ADAPTIN, ALPHA/GAMMA/EPSILON"/>
    <property type="match status" value="1"/>
</dbReference>
<dbReference type="Pfam" id="PF01602">
    <property type="entry name" value="Adaptin_N"/>
    <property type="match status" value="1"/>
</dbReference>
<dbReference type="InParanoid" id="A0A0D2UBG8"/>
<keyword evidence="4" id="KW-0472">Membrane</keyword>
<protein>
    <submittedName>
        <fullName evidence="7">Epsilon-adaptin</fullName>
    </submittedName>
</protein>
<dbReference type="InterPro" id="IPR050840">
    <property type="entry name" value="Adaptor_Complx_Large_Subunit"/>
</dbReference>
<dbReference type="GO" id="GO:0016192">
    <property type="term" value="P:vesicle-mediated transport"/>
    <property type="evidence" value="ECO:0007669"/>
    <property type="project" value="InterPro"/>
</dbReference>